<feature type="compositionally biased region" description="Basic and acidic residues" evidence="2">
    <location>
        <begin position="349"/>
        <end position="358"/>
    </location>
</feature>
<feature type="coiled-coil region" evidence="1">
    <location>
        <begin position="88"/>
        <end position="136"/>
    </location>
</feature>
<protein>
    <recommendedName>
        <fullName evidence="6">Secreted protein</fullName>
    </recommendedName>
</protein>
<evidence type="ECO:0000256" key="3">
    <source>
        <dbReference type="SAM" id="Phobius"/>
    </source>
</evidence>
<keyword evidence="3" id="KW-0472">Membrane</keyword>
<comment type="caution">
    <text evidence="4">The sequence shown here is derived from an EMBL/GenBank/DDBJ whole genome shotgun (WGS) entry which is preliminary data.</text>
</comment>
<feature type="compositionally biased region" description="Basic and acidic residues" evidence="2">
    <location>
        <begin position="247"/>
        <end position="263"/>
    </location>
</feature>
<feature type="compositionally biased region" description="Low complexity" evidence="2">
    <location>
        <begin position="175"/>
        <end position="196"/>
    </location>
</feature>
<keyword evidence="3" id="KW-1133">Transmembrane helix</keyword>
<sequence length="358" mass="37883">MPRGRHRQSPPLHRLLPPAAIAGAALACAAGAWLLGDPVALRICVAAAAAAAVTGAVLMRSWDRAAGRSVAELNRARVRDEWRTEERIAELEGDLEESRELRTTLEGRLRAKRGELARLRNEHAALLRRYATAEAERASALEGRRLLALESAAPARALTAGAPEARPSRGTWPPTETRSSTETQSSTGSRPSTGTRASAEARREGPAGEGLLDGKGAPTPTAYATADKALAELVRNAARQRAQQTAEHQREDDQEDPGDRAARADSGQRTSAGPAAAPYSPLRRPTSRVEGGFDFFGTKPVPLASASAAEEDLADVVGPEVLATAAQLEQEGSAGGAIDLTEHDETEQIDVRELRASS</sequence>
<keyword evidence="1" id="KW-0175">Coiled coil</keyword>
<evidence type="ECO:0000256" key="1">
    <source>
        <dbReference type="SAM" id="Coils"/>
    </source>
</evidence>
<proteinExistence type="predicted"/>
<evidence type="ECO:0000256" key="2">
    <source>
        <dbReference type="SAM" id="MobiDB-lite"/>
    </source>
</evidence>
<dbReference type="EMBL" id="JBIRWE010000003">
    <property type="protein sequence ID" value="MFI1964169.1"/>
    <property type="molecule type" value="Genomic_DNA"/>
</dbReference>
<evidence type="ECO:0008006" key="6">
    <source>
        <dbReference type="Google" id="ProtNLM"/>
    </source>
</evidence>
<reference evidence="4 5" key="1">
    <citation type="submission" date="2024-10" db="EMBL/GenBank/DDBJ databases">
        <title>The Natural Products Discovery Center: Release of the First 8490 Sequenced Strains for Exploring Actinobacteria Biosynthetic Diversity.</title>
        <authorList>
            <person name="Kalkreuter E."/>
            <person name="Kautsar S.A."/>
            <person name="Yang D."/>
            <person name="Bader C.D."/>
            <person name="Teijaro C.N."/>
            <person name="Fluegel L."/>
            <person name="Davis C.M."/>
            <person name="Simpson J.R."/>
            <person name="Lauterbach L."/>
            <person name="Steele A.D."/>
            <person name="Gui C."/>
            <person name="Meng S."/>
            <person name="Li G."/>
            <person name="Viehrig K."/>
            <person name="Ye F."/>
            <person name="Su P."/>
            <person name="Kiefer A.F."/>
            <person name="Nichols A."/>
            <person name="Cepeda A.J."/>
            <person name="Yan W."/>
            <person name="Fan B."/>
            <person name="Jiang Y."/>
            <person name="Adhikari A."/>
            <person name="Zheng C.-J."/>
            <person name="Schuster L."/>
            <person name="Cowan T.M."/>
            <person name="Smanski M.J."/>
            <person name="Chevrette M.G."/>
            <person name="De Carvalho L.P.S."/>
            <person name="Shen B."/>
        </authorList>
    </citation>
    <scope>NUCLEOTIDE SEQUENCE [LARGE SCALE GENOMIC DNA]</scope>
    <source>
        <strain evidence="4 5">NPDC020327</strain>
    </source>
</reference>
<feature type="transmembrane region" description="Helical" evidence="3">
    <location>
        <begin position="12"/>
        <end position="33"/>
    </location>
</feature>
<accession>A0ABW7US42</accession>
<evidence type="ECO:0000313" key="5">
    <source>
        <dbReference type="Proteomes" id="UP001611548"/>
    </source>
</evidence>
<keyword evidence="3" id="KW-0812">Transmembrane</keyword>
<dbReference type="RefSeq" id="WP_398718166.1">
    <property type="nucleotide sequence ID" value="NZ_JBIRWE010000003.1"/>
</dbReference>
<name>A0ABW7US42_9ACTN</name>
<dbReference type="Proteomes" id="UP001611548">
    <property type="component" value="Unassembled WGS sequence"/>
</dbReference>
<feature type="region of interest" description="Disordered" evidence="2">
    <location>
        <begin position="237"/>
        <end position="294"/>
    </location>
</feature>
<evidence type="ECO:0000313" key="4">
    <source>
        <dbReference type="EMBL" id="MFI1964169.1"/>
    </source>
</evidence>
<gene>
    <name evidence="4" type="ORF">ACH429_08530</name>
</gene>
<organism evidence="4 5">
    <name type="scientific">Streptomyces pathocidini</name>
    <dbReference type="NCBI Taxonomy" id="1650571"/>
    <lineage>
        <taxon>Bacteria</taxon>
        <taxon>Bacillati</taxon>
        <taxon>Actinomycetota</taxon>
        <taxon>Actinomycetes</taxon>
        <taxon>Kitasatosporales</taxon>
        <taxon>Streptomycetaceae</taxon>
        <taxon>Streptomyces</taxon>
    </lineage>
</organism>
<keyword evidence="5" id="KW-1185">Reference proteome</keyword>
<feature type="region of interest" description="Disordered" evidence="2">
    <location>
        <begin position="333"/>
        <end position="358"/>
    </location>
</feature>
<feature type="transmembrane region" description="Helical" evidence="3">
    <location>
        <begin position="39"/>
        <end position="59"/>
    </location>
</feature>
<feature type="compositionally biased region" description="Low complexity" evidence="2">
    <location>
        <begin position="237"/>
        <end position="246"/>
    </location>
</feature>
<feature type="region of interest" description="Disordered" evidence="2">
    <location>
        <begin position="157"/>
        <end position="221"/>
    </location>
</feature>
<dbReference type="PROSITE" id="PS51257">
    <property type="entry name" value="PROKAR_LIPOPROTEIN"/>
    <property type="match status" value="1"/>
</dbReference>